<comment type="caution">
    <text evidence="8">The sequence shown here is derived from an EMBL/GenBank/DDBJ whole genome shotgun (WGS) entry which is preliminary data.</text>
</comment>
<evidence type="ECO:0000313" key="8">
    <source>
        <dbReference type="EMBL" id="CAD7701996.1"/>
    </source>
</evidence>
<accession>A0A8S1J6Y9</accession>
<feature type="domain" description="TPX2 C-terminal" evidence="7">
    <location>
        <begin position="340"/>
        <end position="397"/>
    </location>
</feature>
<evidence type="ECO:0000256" key="5">
    <source>
        <dbReference type="SAM" id="Coils"/>
    </source>
</evidence>
<keyword evidence="4" id="KW-0206">Cytoskeleton</keyword>
<comment type="similarity">
    <text evidence="2">Belongs to the TPX2 family.</text>
</comment>
<keyword evidence="9" id="KW-1185">Reference proteome</keyword>
<keyword evidence="5" id="KW-0175">Coiled coil</keyword>
<gene>
    <name evidence="8" type="ORF">OSTQU699_LOCUS7353</name>
</gene>
<evidence type="ECO:0000256" key="3">
    <source>
        <dbReference type="ARBA" id="ARBA00022490"/>
    </source>
</evidence>
<evidence type="ECO:0000256" key="4">
    <source>
        <dbReference type="ARBA" id="ARBA00023212"/>
    </source>
</evidence>
<evidence type="ECO:0000313" key="9">
    <source>
        <dbReference type="Proteomes" id="UP000708148"/>
    </source>
</evidence>
<comment type="subcellular location">
    <subcellularLocation>
        <location evidence="1">Cytoplasm</location>
        <location evidence="1">Cytoskeleton</location>
    </subcellularLocation>
</comment>
<sequence length="445" mass="50420">MAAEELRAWRTKLDEQKAVGARWIARGREQLKDILNTLEMEKAAIAERRRAAEAKMVDVERSKVPPCLQEDVEQLKKMSSALEAEVPAKKANVKKLNACVEEMTARLARKKKILRQYLEQVKKLKTQQKLANRFSATPKESWVGPTPPFYIDRHKSGRQNQGLVYGSVTVADDENGQPHTEKVLKRPGIVPILYYCDGVPLMSTGGGTPPIKSYLLHTIREESGPREDSAEADKSPCVGEEEGANGKHAEHKDCMEPESLPCPSTRGAAGSPSTPRCTITSAARTATTAKRIQSPKSGDAQESAKARPSAKRSKTSTSGGKVFWTDYRAWRQENECKPYLQEQTWLKEMSRRAEQEMKEAQEERKWRRWRREHQFMAQPMPQFREPVLECHSDKQPTVPAAPKLWADERARTRKFPTQEASAVYAKLRKQYIARTRQSKPKTGIE</sequence>
<dbReference type="GO" id="GO:0005856">
    <property type="term" value="C:cytoskeleton"/>
    <property type="evidence" value="ECO:0007669"/>
    <property type="project" value="UniProtKB-SubCell"/>
</dbReference>
<evidence type="ECO:0000259" key="7">
    <source>
        <dbReference type="Pfam" id="PF06886"/>
    </source>
</evidence>
<keyword evidence="3" id="KW-0963">Cytoplasm</keyword>
<protein>
    <recommendedName>
        <fullName evidence="7">TPX2 C-terminal domain-containing protein</fullName>
    </recommendedName>
</protein>
<dbReference type="AlphaFoldDB" id="A0A8S1J6Y9"/>
<evidence type="ECO:0000256" key="6">
    <source>
        <dbReference type="SAM" id="MobiDB-lite"/>
    </source>
</evidence>
<feature type="coiled-coil region" evidence="5">
    <location>
        <begin position="28"/>
        <end position="55"/>
    </location>
</feature>
<dbReference type="Proteomes" id="UP000708148">
    <property type="component" value="Unassembled WGS sequence"/>
</dbReference>
<feature type="compositionally biased region" description="Basic and acidic residues" evidence="6">
    <location>
        <begin position="244"/>
        <end position="255"/>
    </location>
</feature>
<dbReference type="Pfam" id="PF06886">
    <property type="entry name" value="TPX2"/>
    <property type="match status" value="1"/>
</dbReference>
<feature type="coiled-coil region" evidence="5">
    <location>
        <begin position="100"/>
        <end position="127"/>
    </location>
</feature>
<evidence type="ECO:0000256" key="2">
    <source>
        <dbReference type="ARBA" id="ARBA00005885"/>
    </source>
</evidence>
<dbReference type="InterPro" id="IPR027329">
    <property type="entry name" value="TPX2_C"/>
</dbReference>
<name>A0A8S1J6Y9_9CHLO</name>
<feature type="region of interest" description="Disordered" evidence="6">
    <location>
        <begin position="221"/>
        <end position="319"/>
    </location>
</feature>
<dbReference type="EMBL" id="CAJHUC010001682">
    <property type="protein sequence ID" value="CAD7701996.1"/>
    <property type="molecule type" value="Genomic_DNA"/>
</dbReference>
<reference evidence="8" key="1">
    <citation type="submission" date="2020-12" db="EMBL/GenBank/DDBJ databases">
        <authorList>
            <person name="Iha C."/>
        </authorList>
    </citation>
    <scope>NUCLEOTIDE SEQUENCE</scope>
</reference>
<feature type="compositionally biased region" description="Low complexity" evidence="6">
    <location>
        <begin position="278"/>
        <end position="289"/>
    </location>
</feature>
<proteinExistence type="inferred from homology"/>
<feature type="compositionally biased region" description="Basic and acidic residues" evidence="6">
    <location>
        <begin position="221"/>
        <end position="234"/>
    </location>
</feature>
<evidence type="ECO:0000256" key="1">
    <source>
        <dbReference type="ARBA" id="ARBA00004245"/>
    </source>
</evidence>
<organism evidence="8 9">
    <name type="scientific">Ostreobium quekettii</name>
    <dbReference type="NCBI Taxonomy" id="121088"/>
    <lineage>
        <taxon>Eukaryota</taxon>
        <taxon>Viridiplantae</taxon>
        <taxon>Chlorophyta</taxon>
        <taxon>core chlorophytes</taxon>
        <taxon>Ulvophyceae</taxon>
        <taxon>TCBD clade</taxon>
        <taxon>Bryopsidales</taxon>
        <taxon>Ostreobineae</taxon>
        <taxon>Ostreobiaceae</taxon>
        <taxon>Ostreobium</taxon>
    </lineage>
</organism>